<comment type="caution">
    <text evidence="2">The sequence shown here is derived from an EMBL/GenBank/DDBJ whole genome shotgun (WGS) entry which is preliminary data.</text>
</comment>
<protein>
    <submittedName>
        <fullName evidence="2">Uncharacterized protein</fullName>
    </submittedName>
</protein>
<feature type="compositionally biased region" description="Basic and acidic residues" evidence="1">
    <location>
        <begin position="1"/>
        <end position="22"/>
    </location>
</feature>
<keyword evidence="3" id="KW-1185">Reference proteome</keyword>
<evidence type="ECO:0000313" key="2">
    <source>
        <dbReference type="EMBL" id="TLU73265.1"/>
    </source>
</evidence>
<dbReference type="AlphaFoldDB" id="A0A5R9J6N2"/>
<dbReference type="RefSeq" id="WP_138325346.1">
    <property type="nucleotide sequence ID" value="NZ_VCDI01000002.1"/>
</dbReference>
<gene>
    <name evidence="2" type="ORF">FE263_07590</name>
</gene>
<accession>A0A5R9J6N2</accession>
<dbReference type="EMBL" id="VCDI01000002">
    <property type="protein sequence ID" value="TLU73265.1"/>
    <property type="molecule type" value="Genomic_DNA"/>
</dbReference>
<organism evidence="2 3">
    <name type="scientific">Lichenicoccus roseus</name>
    <dbReference type="NCBI Taxonomy" id="2683649"/>
    <lineage>
        <taxon>Bacteria</taxon>
        <taxon>Pseudomonadati</taxon>
        <taxon>Pseudomonadota</taxon>
        <taxon>Alphaproteobacteria</taxon>
        <taxon>Acetobacterales</taxon>
        <taxon>Acetobacteraceae</taxon>
        <taxon>Lichenicoccus</taxon>
    </lineage>
</organism>
<sequence length="61" mass="6832">MTDAEGPKETDYETKPGQEDNKRRRTDSHGGFPDNPPDLAPEHPGTSEIDAAKARLKRDER</sequence>
<feature type="compositionally biased region" description="Basic and acidic residues" evidence="1">
    <location>
        <begin position="50"/>
        <end position="61"/>
    </location>
</feature>
<reference evidence="2 3" key="1">
    <citation type="submission" date="2019-05" db="EMBL/GenBank/DDBJ databases">
        <authorList>
            <person name="Pankratov T."/>
            <person name="Grouzdev D."/>
        </authorList>
    </citation>
    <scope>NUCLEOTIDE SEQUENCE [LARGE SCALE GENOMIC DNA]</scope>
    <source>
        <strain evidence="2 3">KEBCLARHB70R</strain>
    </source>
</reference>
<evidence type="ECO:0000313" key="3">
    <source>
        <dbReference type="Proteomes" id="UP000305654"/>
    </source>
</evidence>
<name>A0A5R9J6N2_9PROT</name>
<proteinExistence type="predicted"/>
<evidence type="ECO:0000256" key="1">
    <source>
        <dbReference type="SAM" id="MobiDB-lite"/>
    </source>
</evidence>
<feature type="region of interest" description="Disordered" evidence="1">
    <location>
        <begin position="1"/>
        <end position="61"/>
    </location>
</feature>
<dbReference type="Proteomes" id="UP000305654">
    <property type="component" value="Unassembled WGS sequence"/>
</dbReference>